<dbReference type="InterPro" id="IPR000711">
    <property type="entry name" value="ATPase_OSCP/dsu"/>
</dbReference>
<proteinExistence type="inferred from homology"/>
<dbReference type="Pfam" id="PF00213">
    <property type="entry name" value="OSCP"/>
    <property type="match status" value="1"/>
</dbReference>
<keyword evidence="4" id="KW-0406">Ion transport</keyword>
<dbReference type="Gene3D" id="1.10.520.20">
    <property type="entry name" value="N-terminal domain of the delta subunit of the F1F0-ATP synthase"/>
    <property type="match status" value="1"/>
</dbReference>
<dbReference type="SUPFAM" id="SSF47928">
    <property type="entry name" value="N-terminal domain of the delta subunit of the F1F0-ATP synthase"/>
    <property type="match status" value="1"/>
</dbReference>
<dbReference type="HAMAP" id="MF_01416">
    <property type="entry name" value="ATP_synth_delta_bact"/>
    <property type="match status" value="1"/>
</dbReference>
<dbReference type="NCBIfam" id="NF009964">
    <property type="entry name" value="PRK13429.1-3"/>
    <property type="match status" value="1"/>
</dbReference>
<evidence type="ECO:0000256" key="5">
    <source>
        <dbReference type="ARBA" id="ARBA00023136"/>
    </source>
</evidence>
<name>J9GML6_9ZZZZ</name>
<organism evidence="7">
    <name type="scientific">gut metagenome</name>
    <dbReference type="NCBI Taxonomy" id="749906"/>
    <lineage>
        <taxon>unclassified sequences</taxon>
        <taxon>metagenomes</taxon>
        <taxon>organismal metagenomes</taxon>
    </lineage>
</organism>
<reference evidence="7" key="1">
    <citation type="journal article" date="2012" name="PLoS ONE">
        <title>Gene sets for utilization of primary and secondary nutrition supplies in the distal gut of endangered iberian lynx.</title>
        <authorList>
            <person name="Alcaide M."/>
            <person name="Messina E."/>
            <person name="Richter M."/>
            <person name="Bargiela R."/>
            <person name="Peplies J."/>
            <person name="Huws S.A."/>
            <person name="Newbold C.J."/>
            <person name="Golyshin P.N."/>
            <person name="Simon M.A."/>
            <person name="Lopez G."/>
            <person name="Yakimov M.M."/>
            <person name="Ferrer M."/>
        </authorList>
    </citation>
    <scope>NUCLEOTIDE SEQUENCE</scope>
</reference>
<sequence length="180" mass="20420">MDLGIISMRYAKALLNFAQELKEDEQVYAETTTLAEAFRLVPGLQQALLNPVLTLEQKEKLLLVAATNGQKPTQALARFVKLVLRKQREEMMLFVAHSYGTLYREQNHIIRGRLVVPTKIDKAVVEKLRKTVETKSASKVDFQVVEDPSILGGFILDYDTYSLDASVRTQLAKLKRELAR</sequence>
<dbReference type="NCBIfam" id="TIGR01145">
    <property type="entry name" value="ATP_synt_delta"/>
    <property type="match status" value="1"/>
</dbReference>
<evidence type="ECO:0000256" key="3">
    <source>
        <dbReference type="ARBA" id="ARBA00022781"/>
    </source>
</evidence>
<gene>
    <name evidence="7" type="ORF">EVA_02634</name>
</gene>
<evidence type="ECO:0000256" key="1">
    <source>
        <dbReference type="ARBA" id="ARBA00004370"/>
    </source>
</evidence>
<keyword evidence="2" id="KW-0813">Transport</keyword>
<dbReference type="InterPro" id="IPR026015">
    <property type="entry name" value="ATP_synth_OSCP/delta_N_sf"/>
</dbReference>
<keyword evidence="5" id="KW-0472">Membrane</keyword>
<dbReference type="EMBL" id="AMCI01000433">
    <property type="protein sequence ID" value="EJX09257.1"/>
    <property type="molecule type" value="Genomic_DNA"/>
</dbReference>
<keyword evidence="6" id="KW-0066">ATP synthesis</keyword>
<evidence type="ECO:0000256" key="2">
    <source>
        <dbReference type="ARBA" id="ARBA00022448"/>
    </source>
</evidence>
<protein>
    <submittedName>
        <fullName evidence="7">ATP synthase F1 subunit delta</fullName>
    </submittedName>
</protein>
<accession>J9GML6</accession>
<comment type="caution">
    <text evidence="7">The sequence shown here is derived from an EMBL/GenBank/DDBJ whole genome shotgun (WGS) entry which is preliminary data.</text>
</comment>
<dbReference type="PANTHER" id="PTHR11910">
    <property type="entry name" value="ATP SYNTHASE DELTA CHAIN"/>
    <property type="match status" value="1"/>
</dbReference>
<dbReference type="AlphaFoldDB" id="J9GML6"/>
<comment type="subcellular location">
    <subcellularLocation>
        <location evidence="1">Membrane</location>
    </subcellularLocation>
</comment>
<evidence type="ECO:0000313" key="7">
    <source>
        <dbReference type="EMBL" id="EJX09257.1"/>
    </source>
</evidence>
<keyword evidence="3" id="KW-0375">Hydrogen ion transport</keyword>
<dbReference type="PRINTS" id="PR00125">
    <property type="entry name" value="ATPASEDELTA"/>
</dbReference>
<evidence type="ECO:0000256" key="4">
    <source>
        <dbReference type="ARBA" id="ARBA00023065"/>
    </source>
</evidence>
<dbReference type="GO" id="GO:0046933">
    <property type="term" value="F:proton-transporting ATP synthase activity, rotational mechanism"/>
    <property type="evidence" value="ECO:0007669"/>
    <property type="project" value="InterPro"/>
</dbReference>
<dbReference type="GO" id="GO:0016020">
    <property type="term" value="C:membrane"/>
    <property type="evidence" value="ECO:0007669"/>
    <property type="project" value="UniProtKB-SubCell"/>
</dbReference>
<evidence type="ECO:0000256" key="6">
    <source>
        <dbReference type="ARBA" id="ARBA00023310"/>
    </source>
</evidence>